<dbReference type="Pfam" id="PF00581">
    <property type="entry name" value="Rhodanese"/>
    <property type="match status" value="1"/>
</dbReference>
<keyword evidence="1" id="KW-1133">Transmembrane helix</keyword>
<protein>
    <submittedName>
        <fullName evidence="3">Rhodanese-related sulfurtransferase</fullName>
    </submittedName>
</protein>
<dbReference type="PROSITE" id="PS50206">
    <property type="entry name" value="RHODANESE_3"/>
    <property type="match status" value="1"/>
</dbReference>
<dbReference type="InterPro" id="IPR001763">
    <property type="entry name" value="Rhodanese-like_dom"/>
</dbReference>
<feature type="transmembrane region" description="Helical" evidence="1">
    <location>
        <begin position="6"/>
        <end position="21"/>
    </location>
</feature>
<proteinExistence type="predicted"/>
<feature type="domain" description="Rhodanese" evidence="2">
    <location>
        <begin position="43"/>
        <end position="130"/>
    </location>
</feature>
<keyword evidence="1" id="KW-0812">Transmembrane</keyword>
<reference evidence="3 4" key="1">
    <citation type="submission" date="2016-11" db="EMBL/GenBank/DDBJ databases">
        <authorList>
            <person name="Jaros S."/>
            <person name="Januszkiewicz K."/>
            <person name="Wedrychowicz H."/>
        </authorList>
    </citation>
    <scope>NUCLEOTIDE SEQUENCE [LARGE SCALE GENOMIC DNA]</scope>
    <source>
        <strain evidence="3 4">DSM 21864</strain>
    </source>
</reference>
<keyword evidence="3" id="KW-0808">Transferase</keyword>
<dbReference type="PANTHER" id="PTHR43031:SF18">
    <property type="entry name" value="RHODANESE-RELATED SULFURTRANSFERASES"/>
    <property type="match status" value="1"/>
</dbReference>
<dbReference type="CDD" id="cd00158">
    <property type="entry name" value="RHOD"/>
    <property type="match status" value="1"/>
</dbReference>
<keyword evidence="4" id="KW-1185">Reference proteome</keyword>
<dbReference type="RefSeq" id="WP_083599756.1">
    <property type="nucleotide sequence ID" value="NZ_FQZO01000001.1"/>
</dbReference>
<dbReference type="InterPro" id="IPR050229">
    <property type="entry name" value="GlpE_sulfurtransferase"/>
</dbReference>
<dbReference type="STRING" id="1121298.SAMN05444401_1221"/>
<dbReference type="GO" id="GO:0016740">
    <property type="term" value="F:transferase activity"/>
    <property type="evidence" value="ECO:0007669"/>
    <property type="project" value="UniProtKB-KW"/>
</dbReference>
<dbReference type="AlphaFoldDB" id="A0A1M6CT97"/>
<dbReference type="EMBL" id="FQZO01000001">
    <property type="protein sequence ID" value="SHI63958.1"/>
    <property type="molecule type" value="Genomic_DNA"/>
</dbReference>
<name>A0A1M6CT97_9CLOT</name>
<dbReference type="Proteomes" id="UP000184080">
    <property type="component" value="Unassembled WGS sequence"/>
</dbReference>
<dbReference type="PANTHER" id="PTHR43031">
    <property type="entry name" value="FAD-DEPENDENT OXIDOREDUCTASE"/>
    <property type="match status" value="1"/>
</dbReference>
<evidence type="ECO:0000313" key="3">
    <source>
        <dbReference type="EMBL" id="SHI63958.1"/>
    </source>
</evidence>
<dbReference type="Gene3D" id="3.40.250.10">
    <property type="entry name" value="Rhodanese-like domain"/>
    <property type="match status" value="1"/>
</dbReference>
<dbReference type="InterPro" id="IPR036873">
    <property type="entry name" value="Rhodanese-like_dom_sf"/>
</dbReference>
<organism evidence="3 4">
    <name type="scientific">Clostridium amylolyticum</name>
    <dbReference type="NCBI Taxonomy" id="1121298"/>
    <lineage>
        <taxon>Bacteria</taxon>
        <taxon>Bacillati</taxon>
        <taxon>Bacillota</taxon>
        <taxon>Clostridia</taxon>
        <taxon>Eubacteriales</taxon>
        <taxon>Clostridiaceae</taxon>
        <taxon>Clostridium</taxon>
    </lineage>
</organism>
<accession>A0A1M6CT97</accession>
<keyword evidence="1" id="KW-0472">Membrane</keyword>
<evidence type="ECO:0000313" key="4">
    <source>
        <dbReference type="Proteomes" id="UP000184080"/>
    </source>
</evidence>
<sequence>MYKYVILLVFIVVLIYLKNIFKKVKHPNVKNINAEEAKRLLEDNKQVFVLDVRTKEEYLRGHIEKAKLISVSELDHRVNIIKNYKNKPVLVYCASGGRSPRAVKVLLDNDFTEIYHLYKGLNSWKYTKVK</sequence>
<dbReference type="SMART" id="SM00450">
    <property type="entry name" value="RHOD"/>
    <property type="match status" value="1"/>
</dbReference>
<gene>
    <name evidence="3" type="ORF">SAMN05444401_1221</name>
</gene>
<dbReference type="SUPFAM" id="SSF52821">
    <property type="entry name" value="Rhodanese/Cell cycle control phosphatase"/>
    <property type="match status" value="1"/>
</dbReference>
<evidence type="ECO:0000259" key="2">
    <source>
        <dbReference type="PROSITE" id="PS50206"/>
    </source>
</evidence>
<evidence type="ECO:0000256" key="1">
    <source>
        <dbReference type="SAM" id="Phobius"/>
    </source>
</evidence>